<dbReference type="Proteomes" id="UP000800097">
    <property type="component" value="Unassembled WGS sequence"/>
</dbReference>
<dbReference type="PANTHER" id="PTHR31051:SF1">
    <property type="entry name" value="PROTEASOME ASSEMBLY CHAPERONE 3"/>
    <property type="match status" value="1"/>
</dbReference>
<keyword evidence="3" id="KW-1185">Reference proteome</keyword>
<dbReference type="InterPro" id="IPR018788">
    <property type="entry name" value="Proteasome_assmbl_chp_3"/>
</dbReference>
<dbReference type="OrthoDB" id="5593278at2759"/>
<evidence type="ECO:0000313" key="2">
    <source>
        <dbReference type="EMBL" id="KAF2274211.1"/>
    </source>
</evidence>
<evidence type="ECO:0000256" key="1">
    <source>
        <dbReference type="SAM" id="MobiDB-lite"/>
    </source>
</evidence>
<dbReference type="Gene3D" id="3.30.230.90">
    <property type="match status" value="1"/>
</dbReference>
<name>A0A6A6JCC0_WESOR</name>
<dbReference type="RefSeq" id="XP_033651750.1">
    <property type="nucleotide sequence ID" value="XM_033798829.1"/>
</dbReference>
<dbReference type="InterPro" id="IPR053720">
    <property type="entry name" value="Psm_Assembly_Chaperone"/>
</dbReference>
<evidence type="ECO:0000313" key="3">
    <source>
        <dbReference type="Proteomes" id="UP000800097"/>
    </source>
</evidence>
<gene>
    <name evidence="2" type="ORF">EI97DRAFT_435314</name>
</gene>
<feature type="compositionally biased region" description="Polar residues" evidence="1">
    <location>
        <begin position="1"/>
        <end position="15"/>
    </location>
</feature>
<organism evidence="2 3">
    <name type="scientific">Westerdykella ornata</name>
    <dbReference type="NCBI Taxonomy" id="318751"/>
    <lineage>
        <taxon>Eukaryota</taxon>
        <taxon>Fungi</taxon>
        <taxon>Dikarya</taxon>
        <taxon>Ascomycota</taxon>
        <taxon>Pezizomycotina</taxon>
        <taxon>Dothideomycetes</taxon>
        <taxon>Pleosporomycetidae</taxon>
        <taxon>Pleosporales</taxon>
        <taxon>Sporormiaceae</taxon>
        <taxon>Westerdykella</taxon>
    </lineage>
</organism>
<reference evidence="2" key="1">
    <citation type="journal article" date="2020" name="Stud. Mycol.">
        <title>101 Dothideomycetes genomes: a test case for predicting lifestyles and emergence of pathogens.</title>
        <authorList>
            <person name="Haridas S."/>
            <person name="Albert R."/>
            <person name="Binder M."/>
            <person name="Bloem J."/>
            <person name="Labutti K."/>
            <person name="Salamov A."/>
            <person name="Andreopoulos B."/>
            <person name="Baker S."/>
            <person name="Barry K."/>
            <person name="Bills G."/>
            <person name="Bluhm B."/>
            <person name="Cannon C."/>
            <person name="Castanera R."/>
            <person name="Culley D."/>
            <person name="Daum C."/>
            <person name="Ezra D."/>
            <person name="Gonzalez J."/>
            <person name="Henrissat B."/>
            <person name="Kuo A."/>
            <person name="Liang C."/>
            <person name="Lipzen A."/>
            <person name="Lutzoni F."/>
            <person name="Magnuson J."/>
            <person name="Mondo S."/>
            <person name="Nolan M."/>
            <person name="Ohm R."/>
            <person name="Pangilinan J."/>
            <person name="Park H.-J."/>
            <person name="Ramirez L."/>
            <person name="Alfaro M."/>
            <person name="Sun H."/>
            <person name="Tritt A."/>
            <person name="Yoshinaga Y."/>
            <person name="Zwiers L.-H."/>
            <person name="Turgeon B."/>
            <person name="Goodwin S."/>
            <person name="Spatafora J."/>
            <person name="Crous P."/>
            <person name="Grigoriev I."/>
        </authorList>
    </citation>
    <scope>NUCLEOTIDE SEQUENCE</scope>
    <source>
        <strain evidence="2">CBS 379.55</strain>
    </source>
</reference>
<protein>
    <submittedName>
        <fullName evidence="2">Uncharacterized protein</fullName>
    </submittedName>
</protein>
<dbReference type="GO" id="GO:0043248">
    <property type="term" value="P:proteasome assembly"/>
    <property type="evidence" value="ECO:0007669"/>
    <property type="project" value="InterPro"/>
</dbReference>
<proteinExistence type="predicted"/>
<feature type="region of interest" description="Disordered" evidence="1">
    <location>
        <begin position="1"/>
        <end position="29"/>
    </location>
</feature>
<sequence>MAQPTTHPTPSQQSYPITPTPYPAKTTTATAPVHGVSTTATCVSFADKILITVTQEGKLGHWMHIPLSISPTDDPFPSSSSTFSSTSSNQNTLLPHPHLTATTILGGTHPTLSLLGQTLATQIASAILTRNPHERRMVVVGLGLDPRMEEGGGRDAFADLVGLMLGVI</sequence>
<dbReference type="GeneID" id="54552004"/>
<dbReference type="PANTHER" id="PTHR31051">
    <property type="entry name" value="PROTEASOME ASSEMBLY CHAPERONE 3"/>
    <property type="match status" value="1"/>
</dbReference>
<dbReference type="AlphaFoldDB" id="A0A6A6JCC0"/>
<accession>A0A6A6JCC0</accession>
<dbReference type="EMBL" id="ML986504">
    <property type="protein sequence ID" value="KAF2274211.1"/>
    <property type="molecule type" value="Genomic_DNA"/>
</dbReference>